<feature type="signal peptide" evidence="1">
    <location>
        <begin position="1"/>
        <end position="23"/>
    </location>
</feature>
<dbReference type="Proteomes" id="UP001500454">
    <property type="component" value="Unassembled WGS sequence"/>
</dbReference>
<comment type="caution">
    <text evidence="3">The sequence shown here is derived from an EMBL/GenBank/DDBJ whole genome shotgun (WGS) entry which is preliminary data.</text>
</comment>
<proteinExistence type="predicted"/>
<feature type="domain" description="GWxTD" evidence="2">
    <location>
        <begin position="233"/>
        <end position="403"/>
    </location>
</feature>
<keyword evidence="1" id="KW-0732">Signal</keyword>
<keyword evidence="4" id="KW-1185">Reference proteome</keyword>
<name>A0ABP8IVZ9_9BACT</name>
<dbReference type="InterPro" id="IPR030959">
    <property type="entry name" value="GWxTD_dom"/>
</dbReference>
<protein>
    <recommendedName>
        <fullName evidence="2">GWxTD domain-containing protein</fullName>
    </recommendedName>
</protein>
<sequence>MMRCLFTVLGLLGGLLAGTAAQAQRLPAPARLDLSGLYNPLRRAAIDTRREGDSLRLYVRFTDGSVLRPGQLLELLGWSSYDARAPIWRTTVGLSAHRVLRDGSVAWVECCVALAALQNVRVLAVWPAAYVPDDPAAAAWLTLNNEHRTRAFVLVDTAGLPLLRRHVRVGELFGVDCYGPDQPLTVRRYNAAFAPALPPQSTATLATAKSRSLLIEAEQELRAGQLVRFASPGLYTVQPADAGPPLGVLAPDGEFPEITTASELITPLRYLTTSEERQRMEQSTAPKRAVDAFWLRVANNREAVARQLIRQYYGRVEDANALFTAHKPGWMTDRGMLYLVLGPPERVQRNAGEERWYYSNAGYGSATYVFRAKPSTFTPDYYELVRRPEYEMLWYAAVEQWRTGLNAPRVEAGR</sequence>
<evidence type="ECO:0000313" key="4">
    <source>
        <dbReference type="Proteomes" id="UP001500454"/>
    </source>
</evidence>
<dbReference type="RefSeq" id="WP_345221953.1">
    <property type="nucleotide sequence ID" value="NZ_BAABHA010000002.1"/>
</dbReference>
<accession>A0ABP8IVZ9</accession>
<reference evidence="4" key="1">
    <citation type="journal article" date="2019" name="Int. J. Syst. Evol. Microbiol.">
        <title>The Global Catalogue of Microorganisms (GCM) 10K type strain sequencing project: providing services to taxonomists for standard genome sequencing and annotation.</title>
        <authorList>
            <consortium name="The Broad Institute Genomics Platform"/>
            <consortium name="The Broad Institute Genome Sequencing Center for Infectious Disease"/>
            <person name="Wu L."/>
            <person name="Ma J."/>
        </authorList>
    </citation>
    <scope>NUCLEOTIDE SEQUENCE [LARGE SCALE GENOMIC DNA]</scope>
    <source>
        <strain evidence="4">JCM 17924</strain>
    </source>
</reference>
<gene>
    <name evidence="3" type="ORF">GCM10023186_09990</name>
</gene>
<dbReference type="EMBL" id="BAABHA010000002">
    <property type="protein sequence ID" value="GAA4376295.1"/>
    <property type="molecule type" value="Genomic_DNA"/>
</dbReference>
<dbReference type="Pfam" id="PF20094">
    <property type="entry name" value="GWxTD_dom"/>
    <property type="match status" value="1"/>
</dbReference>
<evidence type="ECO:0000259" key="2">
    <source>
        <dbReference type="Pfam" id="PF20094"/>
    </source>
</evidence>
<evidence type="ECO:0000313" key="3">
    <source>
        <dbReference type="EMBL" id="GAA4376295.1"/>
    </source>
</evidence>
<organism evidence="3 4">
    <name type="scientific">Hymenobacter koreensis</name>
    <dbReference type="NCBI Taxonomy" id="1084523"/>
    <lineage>
        <taxon>Bacteria</taxon>
        <taxon>Pseudomonadati</taxon>
        <taxon>Bacteroidota</taxon>
        <taxon>Cytophagia</taxon>
        <taxon>Cytophagales</taxon>
        <taxon>Hymenobacteraceae</taxon>
        <taxon>Hymenobacter</taxon>
    </lineage>
</organism>
<feature type="chain" id="PRO_5047048597" description="GWxTD domain-containing protein" evidence="1">
    <location>
        <begin position="24"/>
        <end position="414"/>
    </location>
</feature>
<dbReference type="NCBIfam" id="TIGR04514">
    <property type="entry name" value="GWxTD_dom"/>
    <property type="match status" value="1"/>
</dbReference>
<evidence type="ECO:0000256" key="1">
    <source>
        <dbReference type="SAM" id="SignalP"/>
    </source>
</evidence>